<dbReference type="InterPro" id="IPR011051">
    <property type="entry name" value="RmlC_Cupin_sf"/>
</dbReference>
<dbReference type="EMBL" id="JBHUDO010000003">
    <property type="protein sequence ID" value="MFD1646749.1"/>
    <property type="molecule type" value="Genomic_DNA"/>
</dbReference>
<feature type="domain" description="Cupin type-2" evidence="2">
    <location>
        <begin position="36"/>
        <end position="104"/>
    </location>
</feature>
<dbReference type="PANTHER" id="PTHR35848">
    <property type="entry name" value="OXALATE-BINDING PROTEIN"/>
    <property type="match status" value="1"/>
</dbReference>
<dbReference type="GO" id="GO:0046872">
    <property type="term" value="F:metal ion binding"/>
    <property type="evidence" value="ECO:0007669"/>
    <property type="project" value="UniProtKB-KW"/>
</dbReference>
<dbReference type="Proteomes" id="UP001597034">
    <property type="component" value="Unassembled WGS sequence"/>
</dbReference>
<evidence type="ECO:0000313" key="3">
    <source>
        <dbReference type="EMBL" id="MFD1646749.1"/>
    </source>
</evidence>
<dbReference type="SUPFAM" id="SSF51182">
    <property type="entry name" value="RmlC-like cupins"/>
    <property type="match status" value="1"/>
</dbReference>
<comment type="caution">
    <text evidence="3">The sequence shown here is derived from an EMBL/GenBank/DDBJ whole genome shotgun (WGS) entry which is preliminary data.</text>
</comment>
<dbReference type="InterPro" id="IPR051610">
    <property type="entry name" value="GPI/OXD"/>
</dbReference>
<keyword evidence="1" id="KW-0479">Metal-binding</keyword>
<evidence type="ECO:0000256" key="1">
    <source>
        <dbReference type="ARBA" id="ARBA00022723"/>
    </source>
</evidence>
<evidence type="ECO:0000259" key="2">
    <source>
        <dbReference type="Pfam" id="PF07883"/>
    </source>
</evidence>
<dbReference type="InterPro" id="IPR014710">
    <property type="entry name" value="RmlC-like_jellyroll"/>
</dbReference>
<sequence>MEKVTIDDCDRRMGPADVKRPLTDALGATGLALNYYELGPGDSLGFGYHRHGDQEEVFYVESGVVTFETEDGDVPVEAGEVVRFDPGEWQLGTNEADERAVVLAMGAPKESGELTMVRHCTDCDERTEQAISLTDGRDAVVTTCVDCDAETGRFT</sequence>
<gene>
    <name evidence="3" type="ORF">ACFSBL_13745</name>
</gene>
<evidence type="ECO:0000313" key="4">
    <source>
        <dbReference type="Proteomes" id="UP001597034"/>
    </source>
</evidence>
<accession>A0ABD6DK83</accession>
<dbReference type="PANTHER" id="PTHR35848:SF9">
    <property type="entry name" value="SLL1358 PROTEIN"/>
    <property type="match status" value="1"/>
</dbReference>
<name>A0ABD6DK83_9EURY</name>
<dbReference type="RefSeq" id="WP_256401171.1">
    <property type="nucleotide sequence ID" value="NZ_JANHJR010000003.1"/>
</dbReference>
<dbReference type="CDD" id="cd02208">
    <property type="entry name" value="cupin_RmlC-like"/>
    <property type="match status" value="1"/>
</dbReference>
<dbReference type="Gene3D" id="2.60.120.10">
    <property type="entry name" value="Jelly Rolls"/>
    <property type="match status" value="1"/>
</dbReference>
<dbReference type="Pfam" id="PF07883">
    <property type="entry name" value="Cupin_2"/>
    <property type="match status" value="1"/>
</dbReference>
<dbReference type="AlphaFoldDB" id="A0ABD6DK83"/>
<dbReference type="InterPro" id="IPR013096">
    <property type="entry name" value="Cupin_2"/>
</dbReference>
<proteinExistence type="predicted"/>
<reference evidence="3 4" key="1">
    <citation type="journal article" date="2019" name="Int. J. Syst. Evol. Microbiol.">
        <title>The Global Catalogue of Microorganisms (GCM) 10K type strain sequencing project: providing services to taxonomists for standard genome sequencing and annotation.</title>
        <authorList>
            <consortium name="The Broad Institute Genomics Platform"/>
            <consortium name="The Broad Institute Genome Sequencing Center for Infectious Disease"/>
            <person name="Wu L."/>
            <person name="Ma J."/>
        </authorList>
    </citation>
    <scope>NUCLEOTIDE SEQUENCE [LARGE SCALE GENOMIC DNA]</scope>
    <source>
        <strain evidence="3 4">CGMCC 1.10390</strain>
    </source>
</reference>
<keyword evidence="4" id="KW-1185">Reference proteome</keyword>
<protein>
    <submittedName>
        <fullName evidence="3">Cupin domain-containing protein</fullName>
    </submittedName>
</protein>
<organism evidence="3 4">
    <name type="scientific">Haloarchaeobius litoreus</name>
    <dbReference type="NCBI Taxonomy" id="755306"/>
    <lineage>
        <taxon>Archaea</taxon>
        <taxon>Methanobacteriati</taxon>
        <taxon>Methanobacteriota</taxon>
        <taxon>Stenosarchaea group</taxon>
        <taxon>Halobacteria</taxon>
        <taxon>Halobacteriales</taxon>
        <taxon>Halorubellaceae</taxon>
        <taxon>Haloarchaeobius</taxon>
    </lineage>
</organism>